<evidence type="ECO:0000313" key="5">
    <source>
        <dbReference type="Proteomes" id="UP001319870"/>
    </source>
</evidence>
<dbReference type="PANTHER" id="PTHR34295:SF1">
    <property type="entry name" value="BIOTIN TRANSPORTER BIOY"/>
    <property type="match status" value="1"/>
</dbReference>
<feature type="transmembrane region" description="Helical" evidence="3">
    <location>
        <begin position="130"/>
        <end position="152"/>
    </location>
</feature>
<proteinExistence type="inferred from homology"/>
<sequence>MTTIAQHPALLADRVLPRSLATDAGLVLGGAAITALLAQVYVPLPLVPITGQTMAVLLVGATLGATRGAMSMSVYALLGLVGFPVFSEGSSGMAVVLGPTGGYIVGFVLAAALVGRLAELRWERTFAKALLTFVAGTGVTFLVGLPWLAAVAGLDLQATLAAGLFPFVLPGLVKAAIVAGLMPLAWKGAEAITARRDR</sequence>
<evidence type="ECO:0000256" key="1">
    <source>
        <dbReference type="ARBA" id="ARBA00010692"/>
    </source>
</evidence>
<feature type="transmembrane region" description="Helical" evidence="3">
    <location>
        <begin position="24"/>
        <end position="44"/>
    </location>
</feature>
<dbReference type="PANTHER" id="PTHR34295">
    <property type="entry name" value="BIOTIN TRANSPORTER BIOY"/>
    <property type="match status" value="1"/>
</dbReference>
<evidence type="ECO:0000313" key="4">
    <source>
        <dbReference type="EMBL" id="MCA5892832.1"/>
    </source>
</evidence>
<keyword evidence="5" id="KW-1185">Reference proteome</keyword>
<keyword evidence="2" id="KW-1003">Cell membrane</keyword>
<protein>
    <recommendedName>
        <fullName evidence="2">Biotin transporter</fullName>
    </recommendedName>
</protein>
<comment type="subcellular location">
    <subcellularLocation>
        <location evidence="2">Cell membrane</location>
        <topology evidence="2">Multi-pass membrane protein</topology>
    </subcellularLocation>
</comment>
<feature type="transmembrane region" description="Helical" evidence="3">
    <location>
        <begin position="101"/>
        <end position="118"/>
    </location>
</feature>
<feature type="transmembrane region" description="Helical" evidence="3">
    <location>
        <begin position="164"/>
        <end position="186"/>
    </location>
</feature>
<organism evidence="4 5">
    <name type="scientific">Isoptericola luteus</name>
    <dbReference type="NCBI Taxonomy" id="2879484"/>
    <lineage>
        <taxon>Bacteria</taxon>
        <taxon>Bacillati</taxon>
        <taxon>Actinomycetota</taxon>
        <taxon>Actinomycetes</taxon>
        <taxon>Micrococcales</taxon>
        <taxon>Promicromonosporaceae</taxon>
        <taxon>Isoptericola</taxon>
    </lineage>
</organism>
<comment type="caution">
    <text evidence="4">The sequence shown here is derived from an EMBL/GenBank/DDBJ whole genome shotgun (WGS) entry which is preliminary data.</text>
</comment>
<gene>
    <name evidence="4" type="ORF">LEP48_05615</name>
</gene>
<accession>A0ABS7ZCS4</accession>
<keyword evidence="3" id="KW-1133">Transmembrane helix</keyword>
<dbReference type="Pfam" id="PF02632">
    <property type="entry name" value="BioY"/>
    <property type="match status" value="1"/>
</dbReference>
<dbReference type="Proteomes" id="UP001319870">
    <property type="component" value="Unassembled WGS sequence"/>
</dbReference>
<dbReference type="InterPro" id="IPR003784">
    <property type="entry name" value="BioY"/>
</dbReference>
<dbReference type="Gene3D" id="1.10.1760.20">
    <property type="match status" value="1"/>
</dbReference>
<comment type="similarity">
    <text evidence="1 2">Belongs to the BioY family.</text>
</comment>
<name>A0ABS7ZCS4_9MICO</name>
<keyword evidence="3" id="KW-0812">Transmembrane</keyword>
<feature type="transmembrane region" description="Helical" evidence="3">
    <location>
        <begin position="56"/>
        <end position="81"/>
    </location>
</feature>
<evidence type="ECO:0000256" key="3">
    <source>
        <dbReference type="SAM" id="Phobius"/>
    </source>
</evidence>
<evidence type="ECO:0000256" key="2">
    <source>
        <dbReference type="PIRNR" id="PIRNR016661"/>
    </source>
</evidence>
<dbReference type="RefSeq" id="WP_225564595.1">
    <property type="nucleotide sequence ID" value="NZ_JAIXCQ010000003.1"/>
</dbReference>
<dbReference type="PIRSF" id="PIRSF016661">
    <property type="entry name" value="BioY"/>
    <property type="match status" value="1"/>
</dbReference>
<keyword evidence="2 3" id="KW-0472">Membrane</keyword>
<reference evidence="4 5" key="1">
    <citation type="submission" date="2021-09" db="EMBL/GenBank/DDBJ databases">
        <title>Isoptericola luteus sp. nov., a novel bacterium isolated from Harbin, the capital city of Heilongjiang province.</title>
        <authorList>
            <person name="Li J."/>
        </authorList>
    </citation>
    <scope>NUCLEOTIDE SEQUENCE [LARGE SCALE GENOMIC DNA]</scope>
    <source>
        <strain evidence="4 5">NEAU-Y5</strain>
    </source>
</reference>
<keyword evidence="2" id="KW-0813">Transport</keyword>
<dbReference type="EMBL" id="JAIXCQ010000003">
    <property type="protein sequence ID" value="MCA5892832.1"/>
    <property type="molecule type" value="Genomic_DNA"/>
</dbReference>